<dbReference type="PANTHER" id="PTHR47151:SF2">
    <property type="entry name" value="AMINO ACID BINDING PROTEIN"/>
    <property type="match status" value="1"/>
</dbReference>
<evidence type="ECO:0000256" key="1">
    <source>
        <dbReference type="ARBA" id="ARBA00010062"/>
    </source>
</evidence>
<dbReference type="Proteomes" id="UP000194798">
    <property type="component" value="Unassembled WGS sequence"/>
</dbReference>
<proteinExistence type="inferred from homology"/>
<keyword evidence="3" id="KW-0812">Transmembrane</keyword>
<dbReference type="InterPro" id="IPR028081">
    <property type="entry name" value="Leu-bd"/>
</dbReference>
<dbReference type="PANTHER" id="PTHR47151">
    <property type="entry name" value="LEU/ILE/VAL-BINDING ABC TRANSPORTER SUBUNIT"/>
    <property type="match status" value="1"/>
</dbReference>
<feature type="domain" description="Leucine-binding protein" evidence="4">
    <location>
        <begin position="41"/>
        <end position="196"/>
    </location>
</feature>
<comment type="caution">
    <text evidence="5">The sequence shown here is derived from an EMBL/GenBank/DDBJ whole genome shotgun (WGS) entry which is preliminary data.</text>
</comment>
<dbReference type="Gene3D" id="3.40.50.2300">
    <property type="match status" value="2"/>
</dbReference>
<sequence>MYLFSRKVSITLVSLTIIVAIISYFVFFIKTANPIYIGFAGAAHKSSGKSIINGIELYLEMLNDKGGINGRKVKLITADDNGDPTLAEKAAQQLVDSEAVVVIGHGNSVTSIAASKVYKTAQLPVIAPTATHVDVTKDNPWYFRVIFNDEQQSKFLAYYATHIFQKKHAAIISDEQVYGRYLADKFTQFFTEQSGQLQHHWQLYQFFQSRMIILFK</sequence>
<evidence type="ECO:0000256" key="3">
    <source>
        <dbReference type="SAM" id="Phobius"/>
    </source>
</evidence>
<organism evidence="5 6">
    <name type="scientific">Thioflexithrix psekupsensis</name>
    <dbReference type="NCBI Taxonomy" id="1570016"/>
    <lineage>
        <taxon>Bacteria</taxon>
        <taxon>Pseudomonadati</taxon>
        <taxon>Pseudomonadota</taxon>
        <taxon>Gammaproteobacteria</taxon>
        <taxon>Thiotrichales</taxon>
        <taxon>Thioflexithrix</taxon>
    </lineage>
</organism>
<dbReference type="RefSeq" id="WP_176329748.1">
    <property type="nucleotide sequence ID" value="NZ_MSLT01000012.1"/>
</dbReference>
<keyword evidence="3" id="KW-0472">Membrane</keyword>
<dbReference type="InterPro" id="IPR028082">
    <property type="entry name" value="Peripla_BP_I"/>
</dbReference>
<keyword evidence="3" id="KW-1133">Transmembrane helix</keyword>
<keyword evidence="2" id="KW-0732">Signal</keyword>
<keyword evidence="6" id="KW-1185">Reference proteome</keyword>
<reference evidence="5 6" key="1">
    <citation type="submission" date="2016-12" db="EMBL/GenBank/DDBJ databases">
        <title>Thioflexothrix psekupsii D3 genome sequencing and assembly.</title>
        <authorList>
            <person name="Fomenkov A."/>
            <person name="Vincze T."/>
            <person name="Grabovich M."/>
            <person name="Anton B.P."/>
            <person name="Dubinina G."/>
            <person name="Orlova M."/>
            <person name="Belousova E."/>
            <person name="Roberts R.J."/>
        </authorList>
    </citation>
    <scope>NUCLEOTIDE SEQUENCE [LARGE SCALE GENOMIC DNA]</scope>
    <source>
        <strain evidence="5">D3</strain>
    </source>
</reference>
<dbReference type="Pfam" id="PF13458">
    <property type="entry name" value="Peripla_BP_6"/>
    <property type="match status" value="1"/>
</dbReference>
<evidence type="ECO:0000313" key="6">
    <source>
        <dbReference type="Proteomes" id="UP000194798"/>
    </source>
</evidence>
<evidence type="ECO:0000259" key="4">
    <source>
        <dbReference type="Pfam" id="PF13458"/>
    </source>
</evidence>
<protein>
    <recommendedName>
        <fullName evidence="4">Leucine-binding protein domain-containing protein</fullName>
    </recommendedName>
</protein>
<name>A0A251X7Z9_9GAMM</name>
<feature type="transmembrane region" description="Helical" evidence="3">
    <location>
        <begin position="12"/>
        <end position="29"/>
    </location>
</feature>
<dbReference type="AlphaFoldDB" id="A0A251X7Z9"/>
<dbReference type="EMBL" id="MSLT01000012">
    <property type="protein sequence ID" value="OUD13803.1"/>
    <property type="molecule type" value="Genomic_DNA"/>
</dbReference>
<evidence type="ECO:0000313" key="5">
    <source>
        <dbReference type="EMBL" id="OUD13803.1"/>
    </source>
</evidence>
<dbReference type="SUPFAM" id="SSF53822">
    <property type="entry name" value="Periplasmic binding protein-like I"/>
    <property type="match status" value="1"/>
</dbReference>
<evidence type="ECO:0000256" key="2">
    <source>
        <dbReference type="ARBA" id="ARBA00022729"/>
    </source>
</evidence>
<comment type="similarity">
    <text evidence="1">Belongs to the leucine-binding protein family.</text>
</comment>
<gene>
    <name evidence="5" type="ORF">TPSD3_05475</name>
</gene>
<accession>A0A251X7Z9</accession>